<evidence type="ECO:0000313" key="3">
    <source>
        <dbReference type="Proteomes" id="UP001142489"/>
    </source>
</evidence>
<comment type="caution">
    <text evidence="2">The sequence shown here is derived from an EMBL/GenBank/DDBJ whole genome shotgun (WGS) entry which is preliminary data.</text>
</comment>
<feature type="compositionally biased region" description="Basic and acidic residues" evidence="1">
    <location>
        <begin position="150"/>
        <end position="159"/>
    </location>
</feature>
<dbReference type="EMBL" id="JAPFRF010000011">
    <property type="protein sequence ID" value="KAJ7316201.1"/>
    <property type="molecule type" value="Genomic_DNA"/>
</dbReference>
<gene>
    <name evidence="2" type="ORF">JRQ81_002363</name>
</gene>
<feature type="compositionally biased region" description="Low complexity" evidence="1">
    <location>
        <begin position="94"/>
        <end position="108"/>
    </location>
</feature>
<sequence>MDGKMAASGGPAALHPNGMATSKRGSAPPAFPPAAKQKSSKNLPPTAQPVGRKQPPGLSSRPPTAPSGAAKMLHNGTARKASALQTKEPMTKPSATAATVTNSTASRTTVKKGVGGQAQWVEDIRKSGPRDREAAEDHKGDNTVNSFRSQGDDHKTQEV</sequence>
<evidence type="ECO:0000313" key="2">
    <source>
        <dbReference type="EMBL" id="KAJ7316201.1"/>
    </source>
</evidence>
<dbReference type="Proteomes" id="UP001142489">
    <property type="component" value="Unassembled WGS sequence"/>
</dbReference>
<proteinExistence type="predicted"/>
<accession>A0A9Q1AW49</accession>
<feature type="compositionally biased region" description="Basic and acidic residues" evidence="1">
    <location>
        <begin position="122"/>
        <end position="141"/>
    </location>
</feature>
<reference evidence="2" key="1">
    <citation type="journal article" date="2023" name="DNA Res.">
        <title>Chromosome-level genome assembly of Phrynocephalus forsythii using third-generation DNA sequencing and Hi-C analysis.</title>
        <authorList>
            <person name="Qi Y."/>
            <person name="Zhao W."/>
            <person name="Zhao Y."/>
            <person name="Niu C."/>
            <person name="Cao S."/>
            <person name="Zhang Y."/>
        </authorList>
    </citation>
    <scope>NUCLEOTIDE SEQUENCE</scope>
    <source>
        <tissue evidence="2">Muscle</tissue>
    </source>
</reference>
<name>A0A9Q1AW49_9SAUR</name>
<keyword evidence="3" id="KW-1185">Reference proteome</keyword>
<feature type="region of interest" description="Disordered" evidence="1">
    <location>
        <begin position="1"/>
        <end position="159"/>
    </location>
</feature>
<dbReference type="AlphaFoldDB" id="A0A9Q1AW49"/>
<protein>
    <submittedName>
        <fullName evidence="2">Uncharacterized protein</fullName>
    </submittedName>
</protein>
<evidence type="ECO:0000256" key="1">
    <source>
        <dbReference type="SAM" id="MobiDB-lite"/>
    </source>
</evidence>
<organism evidence="2 3">
    <name type="scientific">Phrynocephalus forsythii</name>
    <dbReference type="NCBI Taxonomy" id="171643"/>
    <lineage>
        <taxon>Eukaryota</taxon>
        <taxon>Metazoa</taxon>
        <taxon>Chordata</taxon>
        <taxon>Craniata</taxon>
        <taxon>Vertebrata</taxon>
        <taxon>Euteleostomi</taxon>
        <taxon>Lepidosauria</taxon>
        <taxon>Squamata</taxon>
        <taxon>Bifurcata</taxon>
        <taxon>Unidentata</taxon>
        <taxon>Episquamata</taxon>
        <taxon>Toxicofera</taxon>
        <taxon>Iguania</taxon>
        <taxon>Acrodonta</taxon>
        <taxon>Agamidae</taxon>
        <taxon>Agaminae</taxon>
        <taxon>Phrynocephalus</taxon>
    </lineage>
</organism>